<evidence type="ECO:0000259" key="2">
    <source>
        <dbReference type="SMART" id="SM00382"/>
    </source>
</evidence>
<accession>A0A1B0D921</accession>
<dbReference type="GO" id="GO:0005524">
    <property type="term" value="F:ATP binding"/>
    <property type="evidence" value="ECO:0007669"/>
    <property type="project" value="InterPro"/>
</dbReference>
<dbReference type="VEuPathDB" id="VectorBase:PPAPM1_003541"/>
<sequence length="898" mass="101423">MRILFMGLNAFAKMNGIRQYFSSQPKDGEVASPEPSQNRKKIQKIVSNMESVMKSVRKKKSKKKRLKEEVSGDGDITDISNILSCSLNLLSPKKSPRKGRKKLDNSHANDSEAGTALNGLNGHSGECGDVGIVEDAPVKGEIEDQENMGKKNVFQVLMQAGKLMTSTPNPPPQERKRRFPEEFAQEDSAKVVKRAKKSPEIGENGTKVEGSEKKPKSRRKKLFEIEVETVEFPRKTKEKAQEETEAIENGKCAEEQPRKKTKSSRRKKLLELEVEAVVVQEASKGLKLLKKVPKEKKSGRKRRVIRDSSPENELPEEIPVNGRARRSKRTREVEVEEEVVEIEVESSQTRPRRSCRQKIVSYSIDMTFLDDSPEKLKASRKPREKPKTEVIDVDESPKKNVKLAPIFLKPQKVEVDPEVLKARQDFLMSGIPEKMRQLIDKQRAVEEEFELNQFPEISHVTQADNALPESLITWRSNKIDLSFFEEKDFPENLTSNRQISLINRNSDNPRSENPFPESDTLTDSQKSKILKQLKKDFDNFPTNRAYNFFRKRQECQNLDSSVQIIGDDLSGNLLFTDKYRPEATGDFLVNSAPAQELKTFLESFQSDSSRFNGTFESLNEDSCSNYGNSCCVVLSGPFGSGKSAAVAAVAAELNFNVLEINAGMKRTGKKLLQDLQEATQSHKVGRSEDTAQRFSLILVEDAEIAFEQDEGFISAIHQIVADSKRPVILTTSEPNCSHLEKFTAMNVIHFEPPRSDHISKWLTLMALAEGVQLPEADISNLYQFNGQDVRKTTMDLEFFARSGAGKDLNGAVTRAGLRNTSWDSLWSNSSKWLEAAGEEGKVEDFAEFYDFVANSEMVRSRTDDEDLSLSLVEGAMQMRGISLDGYDHFKKPRQIERR</sequence>
<organism evidence="3 4">
    <name type="scientific">Phlebotomus papatasi</name>
    <name type="common">Sandfly</name>
    <dbReference type="NCBI Taxonomy" id="29031"/>
    <lineage>
        <taxon>Eukaryota</taxon>
        <taxon>Metazoa</taxon>
        <taxon>Ecdysozoa</taxon>
        <taxon>Arthropoda</taxon>
        <taxon>Hexapoda</taxon>
        <taxon>Insecta</taxon>
        <taxon>Pterygota</taxon>
        <taxon>Neoptera</taxon>
        <taxon>Endopterygota</taxon>
        <taxon>Diptera</taxon>
        <taxon>Nematocera</taxon>
        <taxon>Psychodoidea</taxon>
        <taxon>Psychodidae</taxon>
        <taxon>Phlebotomus</taxon>
        <taxon>Phlebotomus</taxon>
    </lineage>
</organism>
<feature type="region of interest" description="Disordered" evidence="1">
    <location>
        <begin position="50"/>
        <end position="73"/>
    </location>
</feature>
<reference evidence="3" key="1">
    <citation type="submission" date="2022-08" db="UniProtKB">
        <authorList>
            <consortium name="EnsemblMetazoa"/>
        </authorList>
    </citation>
    <scope>IDENTIFICATION</scope>
    <source>
        <strain evidence="3">Israel</strain>
    </source>
</reference>
<feature type="domain" description="AAA+ ATPase" evidence="2">
    <location>
        <begin position="628"/>
        <end position="754"/>
    </location>
</feature>
<protein>
    <recommendedName>
        <fullName evidence="2">AAA+ ATPase domain-containing protein</fullName>
    </recommendedName>
</protein>
<dbReference type="GO" id="GO:0061860">
    <property type="term" value="F:DNA clamp unloader activity"/>
    <property type="evidence" value="ECO:0007669"/>
    <property type="project" value="TreeGrafter"/>
</dbReference>
<dbReference type="PANTHER" id="PTHR23389">
    <property type="entry name" value="CHROMOSOME TRANSMISSION FIDELITY FACTOR 18"/>
    <property type="match status" value="1"/>
</dbReference>
<dbReference type="VEuPathDB" id="VectorBase:PPAI004133"/>
<dbReference type="Gene3D" id="3.40.50.300">
    <property type="entry name" value="P-loop containing nucleotide triphosphate hydrolases"/>
    <property type="match status" value="1"/>
</dbReference>
<dbReference type="GO" id="GO:0005634">
    <property type="term" value="C:nucleus"/>
    <property type="evidence" value="ECO:0007669"/>
    <property type="project" value="TreeGrafter"/>
</dbReference>
<proteinExistence type="predicted"/>
<dbReference type="SUPFAM" id="SSF52540">
    <property type="entry name" value="P-loop containing nucleoside triphosphate hydrolases"/>
    <property type="match status" value="1"/>
</dbReference>
<feature type="compositionally biased region" description="Basic residues" evidence="1">
    <location>
        <begin position="292"/>
        <end position="304"/>
    </location>
</feature>
<dbReference type="GO" id="GO:0003677">
    <property type="term" value="F:DNA binding"/>
    <property type="evidence" value="ECO:0007669"/>
    <property type="project" value="TreeGrafter"/>
</dbReference>
<dbReference type="Pfam" id="PF00004">
    <property type="entry name" value="AAA"/>
    <property type="match status" value="1"/>
</dbReference>
<dbReference type="EMBL" id="AJVK01028047">
    <property type="status" value="NOT_ANNOTATED_CDS"/>
    <property type="molecule type" value="Genomic_DNA"/>
</dbReference>
<feature type="region of interest" description="Disordered" evidence="1">
    <location>
        <begin position="163"/>
        <end position="267"/>
    </location>
</feature>
<dbReference type="EnsemblMetazoa" id="PPAI004133-RA">
    <property type="protein sequence ID" value="PPAI004133-PA"/>
    <property type="gene ID" value="PPAI004133"/>
</dbReference>
<keyword evidence="4" id="KW-1185">Reference proteome</keyword>
<dbReference type="InterPro" id="IPR003593">
    <property type="entry name" value="AAA+_ATPase"/>
</dbReference>
<feature type="compositionally biased region" description="Basic and acidic residues" evidence="1">
    <location>
        <begin position="231"/>
        <end position="242"/>
    </location>
</feature>
<dbReference type="SMART" id="SM00382">
    <property type="entry name" value="AAA"/>
    <property type="match status" value="1"/>
</dbReference>
<dbReference type="GO" id="GO:0016887">
    <property type="term" value="F:ATP hydrolysis activity"/>
    <property type="evidence" value="ECO:0007669"/>
    <property type="project" value="InterPro"/>
</dbReference>
<feature type="region of interest" description="Disordered" evidence="1">
    <location>
        <begin position="90"/>
        <end position="123"/>
    </location>
</feature>
<name>A0A1B0D921_PHLPP</name>
<evidence type="ECO:0000313" key="3">
    <source>
        <dbReference type="EnsemblMetazoa" id="PPAI004133-PA"/>
    </source>
</evidence>
<dbReference type="EMBL" id="AJVK01028048">
    <property type="status" value="NOT_ANNOTATED_CDS"/>
    <property type="molecule type" value="Genomic_DNA"/>
</dbReference>
<dbReference type="Proteomes" id="UP000092462">
    <property type="component" value="Unassembled WGS sequence"/>
</dbReference>
<feature type="region of interest" description="Disordered" evidence="1">
    <location>
        <begin position="292"/>
        <end position="317"/>
    </location>
</feature>
<dbReference type="InterPro" id="IPR003959">
    <property type="entry name" value="ATPase_AAA_core"/>
</dbReference>
<evidence type="ECO:0000313" key="4">
    <source>
        <dbReference type="Proteomes" id="UP000092462"/>
    </source>
</evidence>
<dbReference type="PANTHER" id="PTHR23389:SF21">
    <property type="entry name" value="ATPASE FAMILY AAA DOMAIN-CONTAINING PROTEIN 5"/>
    <property type="match status" value="1"/>
</dbReference>
<feature type="compositionally biased region" description="Basic residues" evidence="1">
    <location>
        <begin position="55"/>
        <end position="65"/>
    </location>
</feature>
<dbReference type="InterPro" id="IPR027417">
    <property type="entry name" value="P-loop_NTPase"/>
</dbReference>
<evidence type="ECO:0000256" key="1">
    <source>
        <dbReference type="SAM" id="MobiDB-lite"/>
    </source>
</evidence>
<feature type="region of interest" description="Disordered" evidence="1">
    <location>
        <begin position="500"/>
        <end position="524"/>
    </location>
</feature>
<dbReference type="AlphaFoldDB" id="A0A1B0D921"/>